<dbReference type="InterPro" id="IPR036876">
    <property type="entry name" value="UVR_dom_sf"/>
</dbReference>
<organism evidence="11 12">
    <name type="scientific">Solitalea koreensis</name>
    <dbReference type="NCBI Taxonomy" id="543615"/>
    <lineage>
        <taxon>Bacteria</taxon>
        <taxon>Pseudomonadati</taxon>
        <taxon>Bacteroidota</taxon>
        <taxon>Sphingobacteriia</taxon>
        <taxon>Sphingobacteriales</taxon>
        <taxon>Sphingobacteriaceae</taxon>
        <taxon>Solitalea</taxon>
    </lineage>
</organism>
<dbReference type="Pfam" id="PF14520">
    <property type="entry name" value="HHH_5"/>
    <property type="match status" value="1"/>
</dbReference>
<name>A0A521AU81_9SPHI</name>
<evidence type="ECO:0000256" key="6">
    <source>
        <dbReference type="ARBA" id="ARBA00023236"/>
    </source>
</evidence>
<dbReference type="InterPro" id="IPR000305">
    <property type="entry name" value="GIY-YIG_endonuc"/>
</dbReference>
<proteinExistence type="inferred from homology"/>
<dbReference type="InterPro" id="IPR010994">
    <property type="entry name" value="RuvA_2-like"/>
</dbReference>
<dbReference type="GO" id="GO:0003677">
    <property type="term" value="F:DNA binding"/>
    <property type="evidence" value="ECO:0007669"/>
    <property type="project" value="UniProtKB-UniRule"/>
</dbReference>
<evidence type="ECO:0000259" key="8">
    <source>
        <dbReference type="PROSITE" id="PS50151"/>
    </source>
</evidence>
<dbReference type="HAMAP" id="MF_00203">
    <property type="entry name" value="UvrC"/>
    <property type="match status" value="1"/>
</dbReference>
<dbReference type="Pfam" id="PF08459">
    <property type="entry name" value="UvrC_RNaseH_dom"/>
    <property type="match status" value="1"/>
</dbReference>
<dbReference type="PROSITE" id="PS50164">
    <property type="entry name" value="GIY_YIG"/>
    <property type="match status" value="1"/>
</dbReference>
<dbReference type="SUPFAM" id="SSF46600">
    <property type="entry name" value="C-terminal UvrC-binding domain of UvrB"/>
    <property type="match status" value="1"/>
</dbReference>
<feature type="domain" description="UvrC family homology region profile" evidence="10">
    <location>
        <begin position="269"/>
        <end position="478"/>
    </location>
</feature>
<keyword evidence="1 7" id="KW-0963">Cytoplasm</keyword>
<comment type="subcellular location">
    <subcellularLocation>
        <location evidence="7">Cytoplasm</location>
    </subcellularLocation>
</comment>
<evidence type="ECO:0000256" key="7">
    <source>
        <dbReference type="HAMAP-Rule" id="MF_00203"/>
    </source>
</evidence>
<comment type="function">
    <text evidence="7">The UvrABC repair system catalyzes the recognition and processing of DNA lesions. UvrC both incises the 5' and 3' sides of the lesion. The N-terminal half is responsible for the 3' incision and the C-terminal half is responsible for the 5' incision.</text>
</comment>
<evidence type="ECO:0000256" key="4">
    <source>
        <dbReference type="ARBA" id="ARBA00022881"/>
    </source>
</evidence>
<dbReference type="InterPro" id="IPR004791">
    <property type="entry name" value="UvrC"/>
</dbReference>
<dbReference type="InterPro" id="IPR001943">
    <property type="entry name" value="UVR_dom"/>
</dbReference>
<evidence type="ECO:0000259" key="9">
    <source>
        <dbReference type="PROSITE" id="PS50164"/>
    </source>
</evidence>
<dbReference type="GO" id="GO:0005737">
    <property type="term" value="C:cytoplasm"/>
    <property type="evidence" value="ECO:0007669"/>
    <property type="project" value="UniProtKB-SubCell"/>
</dbReference>
<dbReference type="InterPro" id="IPR047296">
    <property type="entry name" value="GIY-YIG_UvrC_Cho"/>
</dbReference>
<dbReference type="InterPro" id="IPR050066">
    <property type="entry name" value="UvrABC_protein_C"/>
</dbReference>
<dbReference type="InterPro" id="IPR001162">
    <property type="entry name" value="UvrC_RNase_H_dom"/>
</dbReference>
<dbReference type="PROSITE" id="PS50151">
    <property type="entry name" value="UVR"/>
    <property type="match status" value="1"/>
</dbReference>
<protein>
    <recommendedName>
        <fullName evidence="7">UvrABC system protein C</fullName>
        <shortName evidence="7">Protein UvrC</shortName>
    </recommendedName>
    <alternativeName>
        <fullName evidence="7">Excinuclease ABC subunit C</fullName>
    </alternativeName>
</protein>
<dbReference type="GO" id="GO:0006289">
    <property type="term" value="P:nucleotide-excision repair"/>
    <property type="evidence" value="ECO:0007669"/>
    <property type="project" value="UniProtKB-UniRule"/>
</dbReference>
<reference evidence="11 12" key="1">
    <citation type="submission" date="2017-05" db="EMBL/GenBank/DDBJ databases">
        <authorList>
            <person name="Varghese N."/>
            <person name="Submissions S."/>
        </authorList>
    </citation>
    <scope>NUCLEOTIDE SEQUENCE [LARGE SCALE GENOMIC DNA]</scope>
    <source>
        <strain evidence="11 12">DSM 21342</strain>
    </source>
</reference>
<keyword evidence="2 7" id="KW-0227">DNA damage</keyword>
<evidence type="ECO:0000256" key="5">
    <source>
        <dbReference type="ARBA" id="ARBA00023204"/>
    </source>
</evidence>
<dbReference type="AlphaFoldDB" id="A0A521AU81"/>
<dbReference type="RefSeq" id="WP_142601009.1">
    <property type="nucleotide sequence ID" value="NZ_FXSZ01000001.1"/>
</dbReference>
<dbReference type="Proteomes" id="UP000315971">
    <property type="component" value="Unassembled WGS sequence"/>
</dbReference>
<keyword evidence="3 7" id="KW-0228">DNA excision</keyword>
<feature type="domain" description="UVR" evidence="8">
    <location>
        <begin position="208"/>
        <end position="243"/>
    </location>
</feature>
<dbReference type="PANTHER" id="PTHR30562">
    <property type="entry name" value="UVRC/OXIDOREDUCTASE"/>
    <property type="match status" value="1"/>
</dbReference>
<evidence type="ECO:0000313" key="12">
    <source>
        <dbReference type="Proteomes" id="UP000315971"/>
    </source>
</evidence>
<comment type="similarity">
    <text evidence="7">Belongs to the UvrC family.</text>
</comment>
<gene>
    <name evidence="7" type="primary">uvrC</name>
    <name evidence="11" type="ORF">SAMN06265350_101406</name>
</gene>
<sequence>MNAFDYKKVITKIPHKPGIYQYFDTDNKLIYVGKAKDLRNRVASYFVTDRMQNAKTRVLISKIQDIKFTIVNSELEALLLENNLIKEHQPKYNVLLKDDKTYPSIVIKNEPFPRIYGTRKIIRDGSKYFGPYASVGMMRTMLEMIKDLYPIRTCTLQLSKENIQSRKFKVCLEYQIGNCKGPCEDLQSKSDYDQNIEDIKDILKGNTSTVLRHLEDKIKDAVTHLDFEQAHHFKQKLDKLESYQSRSAVVSSTLNNIDVYSIATDSKHAFINYLKVSNGSIVQTQTIELKKKLDESDEELLLLGIAEFRNRFQSDAKEIVVPFKIEFEDSNLNFIVPKLGDKKKLLELSEKNVMFFRKAKLDQYEKLNPELKTDRLLSQMKQDLHLSELPRHIECFDNSNFQGKYPVSAMVVFKNAKPSKKDYRHFNVRTVEGPNDFATMQEVIERRYSRVLNENQPLPDLIIVDGGKGQLSSAVEILKKLNIYTKVPIIGIAKRLEELYYPNDPIPLYLDKKSETLKIIQQLRDEAHRFGITHHRNRRDKGTLVTELELIEGVGPKTAESLLKYFRSVKKIKQATLEELLEVVNLKQAQALLDYFGSGKE</sequence>
<dbReference type="Gene3D" id="3.40.1440.10">
    <property type="entry name" value="GIY-YIG endonuclease"/>
    <property type="match status" value="1"/>
</dbReference>
<dbReference type="EMBL" id="FXSZ01000001">
    <property type="protein sequence ID" value="SMO38367.1"/>
    <property type="molecule type" value="Genomic_DNA"/>
</dbReference>
<dbReference type="GO" id="GO:0009380">
    <property type="term" value="C:excinuclease repair complex"/>
    <property type="evidence" value="ECO:0007669"/>
    <property type="project" value="InterPro"/>
</dbReference>
<dbReference type="PANTHER" id="PTHR30562:SF1">
    <property type="entry name" value="UVRABC SYSTEM PROTEIN C"/>
    <property type="match status" value="1"/>
</dbReference>
<comment type="subunit">
    <text evidence="7">Interacts with UvrB in an incision complex.</text>
</comment>
<dbReference type="CDD" id="cd10434">
    <property type="entry name" value="GIY-YIG_UvrC_Cho"/>
    <property type="match status" value="1"/>
</dbReference>
<dbReference type="Gene3D" id="3.30.420.340">
    <property type="entry name" value="UvrC, RNAse H endonuclease domain"/>
    <property type="match status" value="1"/>
</dbReference>
<feature type="domain" description="GIY-YIG" evidence="9">
    <location>
        <begin position="15"/>
        <end position="94"/>
    </location>
</feature>
<dbReference type="OrthoDB" id="9804933at2"/>
<keyword evidence="12" id="KW-1185">Reference proteome</keyword>
<keyword evidence="5 7" id="KW-0234">DNA repair</keyword>
<dbReference type="InterPro" id="IPR035901">
    <property type="entry name" value="GIY-YIG_endonuc_sf"/>
</dbReference>
<evidence type="ECO:0000256" key="2">
    <source>
        <dbReference type="ARBA" id="ARBA00022763"/>
    </source>
</evidence>
<dbReference type="SUPFAM" id="SSF47781">
    <property type="entry name" value="RuvA domain 2-like"/>
    <property type="match status" value="1"/>
</dbReference>
<dbReference type="GO" id="GO:0009432">
    <property type="term" value="P:SOS response"/>
    <property type="evidence" value="ECO:0007669"/>
    <property type="project" value="UniProtKB-UniRule"/>
</dbReference>
<dbReference type="Gene3D" id="1.10.150.20">
    <property type="entry name" value="5' to 3' exonuclease, C-terminal subdomain"/>
    <property type="match status" value="1"/>
</dbReference>
<dbReference type="SMART" id="SM00465">
    <property type="entry name" value="GIYc"/>
    <property type="match status" value="1"/>
</dbReference>
<dbReference type="Pfam" id="PF22920">
    <property type="entry name" value="UvrC_RNaseH"/>
    <property type="match status" value="1"/>
</dbReference>
<evidence type="ECO:0000256" key="1">
    <source>
        <dbReference type="ARBA" id="ARBA00022490"/>
    </source>
</evidence>
<dbReference type="NCBIfam" id="TIGR00194">
    <property type="entry name" value="uvrC"/>
    <property type="match status" value="1"/>
</dbReference>
<evidence type="ECO:0000259" key="10">
    <source>
        <dbReference type="PROSITE" id="PS50165"/>
    </source>
</evidence>
<evidence type="ECO:0000256" key="3">
    <source>
        <dbReference type="ARBA" id="ARBA00022769"/>
    </source>
</evidence>
<evidence type="ECO:0000313" key="11">
    <source>
        <dbReference type="EMBL" id="SMO38367.1"/>
    </source>
</evidence>
<dbReference type="GO" id="GO:0009381">
    <property type="term" value="F:excinuclease ABC activity"/>
    <property type="evidence" value="ECO:0007669"/>
    <property type="project" value="UniProtKB-UniRule"/>
</dbReference>
<dbReference type="PROSITE" id="PS50165">
    <property type="entry name" value="UVRC"/>
    <property type="match status" value="1"/>
</dbReference>
<accession>A0A521AU81</accession>
<dbReference type="FunFam" id="3.40.1440.10:FF:000001">
    <property type="entry name" value="UvrABC system protein C"/>
    <property type="match status" value="1"/>
</dbReference>
<keyword evidence="6 7" id="KW-0742">SOS response</keyword>
<dbReference type="InterPro" id="IPR038476">
    <property type="entry name" value="UvrC_RNase_H_dom_sf"/>
</dbReference>
<keyword evidence="4 7" id="KW-0267">Excision nuclease</keyword>
<dbReference type="Pfam" id="PF01541">
    <property type="entry name" value="GIY-YIG"/>
    <property type="match status" value="1"/>
</dbReference>
<dbReference type="SUPFAM" id="SSF82771">
    <property type="entry name" value="GIY-YIG endonuclease"/>
    <property type="match status" value="1"/>
</dbReference>